<protein>
    <submittedName>
        <fullName evidence="1">Uncharacterized protein</fullName>
    </submittedName>
</protein>
<evidence type="ECO:0000313" key="2">
    <source>
        <dbReference type="Proteomes" id="UP000807115"/>
    </source>
</evidence>
<proteinExistence type="predicted"/>
<name>A0A921U0E7_SORBI</name>
<comment type="caution">
    <text evidence="1">The sequence shown here is derived from an EMBL/GenBank/DDBJ whole genome shotgun (WGS) entry which is preliminary data.</text>
</comment>
<dbReference type="EMBL" id="CM027689">
    <property type="protein sequence ID" value="KAG0513356.1"/>
    <property type="molecule type" value="Genomic_DNA"/>
</dbReference>
<organism evidence="1 2">
    <name type="scientific">Sorghum bicolor</name>
    <name type="common">Sorghum</name>
    <name type="synonym">Sorghum vulgare</name>
    <dbReference type="NCBI Taxonomy" id="4558"/>
    <lineage>
        <taxon>Eukaryota</taxon>
        <taxon>Viridiplantae</taxon>
        <taxon>Streptophyta</taxon>
        <taxon>Embryophyta</taxon>
        <taxon>Tracheophyta</taxon>
        <taxon>Spermatophyta</taxon>
        <taxon>Magnoliopsida</taxon>
        <taxon>Liliopsida</taxon>
        <taxon>Poales</taxon>
        <taxon>Poaceae</taxon>
        <taxon>PACMAD clade</taxon>
        <taxon>Panicoideae</taxon>
        <taxon>Andropogonodae</taxon>
        <taxon>Andropogoneae</taxon>
        <taxon>Sorghinae</taxon>
        <taxon>Sorghum</taxon>
    </lineage>
</organism>
<dbReference type="AlphaFoldDB" id="A0A921U0E7"/>
<reference evidence="1" key="2">
    <citation type="submission" date="2020-10" db="EMBL/GenBank/DDBJ databases">
        <authorList>
            <person name="Cooper E.A."/>
            <person name="Brenton Z.W."/>
            <person name="Flinn B.S."/>
            <person name="Jenkins J."/>
            <person name="Shu S."/>
            <person name="Flowers D."/>
            <person name="Luo F."/>
            <person name="Wang Y."/>
            <person name="Xia P."/>
            <person name="Barry K."/>
            <person name="Daum C."/>
            <person name="Lipzen A."/>
            <person name="Yoshinaga Y."/>
            <person name="Schmutz J."/>
            <person name="Saski C."/>
            <person name="Vermerris W."/>
            <person name="Kresovich S."/>
        </authorList>
    </citation>
    <scope>NUCLEOTIDE SEQUENCE</scope>
</reference>
<reference evidence="1" key="1">
    <citation type="journal article" date="2019" name="BMC Genomics">
        <title>A new reference genome for Sorghum bicolor reveals high levels of sequence similarity between sweet and grain genotypes: implications for the genetics of sugar metabolism.</title>
        <authorList>
            <person name="Cooper E.A."/>
            <person name="Brenton Z.W."/>
            <person name="Flinn B.S."/>
            <person name="Jenkins J."/>
            <person name="Shu S."/>
            <person name="Flowers D."/>
            <person name="Luo F."/>
            <person name="Wang Y."/>
            <person name="Xia P."/>
            <person name="Barry K."/>
            <person name="Daum C."/>
            <person name="Lipzen A."/>
            <person name="Yoshinaga Y."/>
            <person name="Schmutz J."/>
            <person name="Saski C."/>
            <person name="Vermerris W."/>
            <person name="Kresovich S."/>
        </authorList>
    </citation>
    <scope>NUCLEOTIDE SEQUENCE</scope>
</reference>
<dbReference type="Proteomes" id="UP000807115">
    <property type="component" value="Chromosome 10"/>
</dbReference>
<sequence length="71" mass="7816">MVYGLLACDGALCYGLWATPTAGIIARVGPRRTLELKPARDASKWGWFNLGLNSNRSIDSFVVKWSTDQTV</sequence>
<accession>A0A921U0E7</accession>
<gene>
    <name evidence="1" type="ORF">BDA96_10G095000</name>
</gene>
<evidence type="ECO:0000313" key="1">
    <source>
        <dbReference type="EMBL" id="KAG0513356.1"/>
    </source>
</evidence>